<dbReference type="CDD" id="cd05797">
    <property type="entry name" value="Ribosomal_L10"/>
    <property type="match status" value="1"/>
</dbReference>
<keyword evidence="3 5" id="KW-0687">Ribonucleoprotein</keyword>
<dbReference type="STRING" id="869210.Marky_0444"/>
<dbReference type="EMBL" id="CP002630">
    <property type="protein sequence ID" value="AEB11196.1"/>
    <property type="molecule type" value="Genomic_DNA"/>
</dbReference>
<dbReference type="GO" id="GO:0070180">
    <property type="term" value="F:large ribosomal subunit rRNA binding"/>
    <property type="evidence" value="ECO:0007669"/>
    <property type="project" value="UniProtKB-UniRule"/>
</dbReference>
<comment type="similarity">
    <text evidence="1 5">Belongs to the universal ribosomal protein uL10 family.</text>
</comment>
<organism evidence="6 7">
    <name type="scientific">Marinithermus hydrothermalis (strain DSM 14884 / JCM 11576 / T1)</name>
    <dbReference type="NCBI Taxonomy" id="869210"/>
    <lineage>
        <taxon>Bacteria</taxon>
        <taxon>Thermotogati</taxon>
        <taxon>Deinococcota</taxon>
        <taxon>Deinococci</taxon>
        <taxon>Thermales</taxon>
        <taxon>Thermaceae</taxon>
        <taxon>Marinithermus</taxon>
    </lineage>
</organism>
<sequence length="176" mass="18813">MPSKRNVELLARLKETLQAADGSFFLVNYQGLPAGDEFQLRKALKEKGARLLVAKNTLIRIALQELGLPELDGALAGPTAVVVFEDPVAAAKALLDFAEKNEKKIPEAKAGLLQGQLLSPEDIKALAKLPTLDELRAELVGTLQAPMAEMVGVLGGAAREFVGILDAYVKKQKEAA</sequence>
<dbReference type="InterPro" id="IPR043141">
    <property type="entry name" value="Ribosomal_uL10-like_sf"/>
</dbReference>
<accession>F2NL07</accession>
<evidence type="ECO:0000313" key="6">
    <source>
        <dbReference type="EMBL" id="AEB11196.1"/>
    </source>
</evidence>
<dbReference type="NCBIfam" id="NF000955">
    <property type="entry name" value="PRK00099.1-1"/>
    <property type="match status" value="1"/>
</dbReference>
<dbReference type="HOGENOM" id="CLU_092227_1_2_0"/>
<evidence type="ECO:0000313" key="7">
    <source>
        <dbReference type="Proteomes" id="UP000007030"/>
    </source>
</evidence>
<dbReference type="OrthoDB" id="9808307at2"/>
<protein>
    <recommendedName>
        <fullName evidence="4 5">Large ribosomal subunit protein uL10</fullName>
    </recommendedName>
</protein>
<dbReference type="Pfam" id="PF00466">
    <property type="entry name" value="Ribosomal_L10"/>
    <property type="match status" value="1"/>
</dbReference>
<comment type="function">
    <text evidence="5">Forms part of the ribosomal stalk, playing a central role in the interaction of the ribosome with GTP-bound translation factors.</text>
</comment>
<gene>
    <name evidence="5" type="primary">rplJ</name>
    <name evidence="6" type="ordered locus">Marky_0444</name>
</gene>
<dbReference type="GO" id="GO:0006412">
    <property type="term" value="P:translation"/>
    <property type="evidence" value="ECO:0007669"/>
    <property type="project" value="UniProtKB-UniRule"/>
</dbReference>
<dbReference type="AlphaFoldDB" id="F2NL07"/>
<dbReference type="GO" id="GO:1990904">
    <property type="term" value="C:ribonucleoprotein complex"/>
    <property type="evidence" value="ECO:0007669"/>
    <property type="project" value="UniProtKB-KW"/>
</dbReference>
<evidence type="ECO:0000256" key="4">
    <source>
        <dbReference type="ARBA" id="ARBA00035202"/>
    </source>
</evidence>
<dbReference type="Gene3D" id="3.30.70.1730">
    <property type="match status" value="1"/>
</dbReference>
<dbReference type="eggNOG" id="COG0244">
    <property type="taxonomic scope" value="Bacteria"/>
</dbReference>
<comment type="subunit">
    <text evidence="5">Part of the ribosomal stalk of the 50S ribosomal subunit. The N-terminus interacts with L11 and the large rRNA to form the base of the stalk. The C-terminus forms an elongated spine to which L12 dimers bind in a sequential fashion forming a multimeric L10(L12)X complex.</text>
</comment>
<reference evidence="6 7" key="1">
    <citation type="journal article" date="2012" name="Stand. Genomic Sci.">
        <title>Complete genome sequence of the aerobic, heterotroph Marinithermus hydrothermalis type strain (T1(T)) from a deep-sea hydrothermal vent chimney.</title>
        <authorList>
            <person name="Copeland A."/>
            <person name="Gu W."/>
            <person name="Yasawong M."/>
            <person name="Lapidus A."/>
            <person name="Lucas S."/>
            <person name="Deshpande S."/>
            <person name="Pagani I."/>
            <person name="Tapia R."/>
            <person name="Cheng J.F."/>
            <person name="Goodwin L.A."/>
            <person name="Pitluck S."/>
            <person name="Liolios K."/>
            <person name="Ivanova N."/>
            <person name="Mavromatis K."/>
            <person name="Mikhailova N."/>
            <person name="Pati A."/>
            <person name="Chen A."/>
            <person name="Palaniappan K."/>
            <person name="Land M."/>
            <person name="Pan C."/>
            <person name="Brambilla E.M."/>
            <person name="Rohde M."/>
            <person name="Tindall B.J."/>
            <person name="Sikorski J."/>
            <person name="Goker M."/>
            <person name="Detter J.C."/>
            <person name="Bristow J."/>
            <person name="Eisen J.A."/>
            <person name="Markowitz V."/>
            <person name="Hugenholtz P."/>
            <person name="Kyrpides N.C."/>
            <person name="Klenk H.P."/>
            <person name="Woyke T."/>
        </authorList>
    </citation>
    <scope>NUCLEOTIDE SEQUENCE [LARGE SCALE GENOMIC DNA]</scope>
    <source>
        <strain evidence="7">DSM 14884 / JCM 11576 / T1</strain>
    </source>
</reference>
<dbReference type="InterPro" id="IPR047865">
    <property type="entry name" value="Ribosomal_uL10_bac_type"/>
</dbReference>
<dbReference type="RefSeq" id="WP_013703249.1">
    <property type="nucleotide sequence ID" value="NC_015387.1"/>
</dbReference>
<dbReference type="KEGG" id="mhd:Marky_0444"/>
<dbReference type="InterPro" id="IPR001790">
    <property type="entry name" value="Ribosomal_uL10"/>
</dbReference>
<keyword evidence="5" id="KW-0699">rRNA-binding</keyword>
<evidence type="ECO:0000256" key="2">
    <source>
        <dbReference type="ARBA" id="ARBA00022980"/>
    </source>
</evidence>
<dbReference type="PANTHER" id="PTHR11560">
    <property type="entry name" value="39S RIBOSOMAL PROTEIN L10, MITOCHONDRIAL"/>
    <property type="match status" value="1"/>
</dbReference>
<dbReference type="GO" id="GO:0005840">
    <property type="term" value="C:ribosome"/>
    <property type="evidence" value="ECO:0007669"/>
    <property type="project" value="UniProtKB-KW"/>
</dbReference>
<name>F2NL07_MARHT</name>
<evidence type="ECO:0000256" key="1">
    <source>
        <dbReference type="ARBA" id="ARBA00008889"/>
    </source>
</evidence>
<keyword evidence="5" id="KW-0694">RNA-binding</keyword>
<keyword evidence="7" id="KW-1185">Reference proteome</keyword>
<dbReference type="SUPFAM" id="SSF160369">
    <property type="entry name" value="Ribosomal protein L10-like"/>
    <property type="match status" value="1"/>
</dbReference>
<dbReference type="Proteomes" id="UP000007030">
    <property type="component" value="Chromosome"/>
</dbReference>
<evidence type="ECO:0000256" key="3">
    <source>
        <dbReference type="ARBA" id="ARBA00023274"/>
    </source>
</evidence>
<dbReference type="HAMAP" id="MF_00362">
    <property type="entry name" value="Ribosomal_uL10"/>
    <property type="match status" value="1"/>
</dbReference>
<dbReference type="Gene3D" id="6.10.250.290">
    <property type="match status" value="1"/>
</dbReference>
<evidence type="ECO:0000256" key="5">
    <source>
        <dbReference type="HAMAP-Rule" id="MF_00362"/>
    </source>
</evidence>
<dbReference type="InterPro" id="IPR022973">
    <property type="entry name" value="Ribosomal_uL10_bac"/>
</dbReference>
<keyword evidence="2 5" id="KW-0689">Ribosomal protein</keyword>
<proteinExistence type="inferred from homology"/>